<feature type="region of interest" description="Disordered" evidence="1">
    <location>
        <begin position="237"/>
        <end position="259"/>
    </location>
</feature>
<dbReference type="OrthoDB" id="7464126at2759"/>
<proteinExistence type="predicted"/>
<protein>
    <recommendedName>
        <fullName evidence="4">Fungal N-terminal domain-containing protein</fullName>
    </recommendedName>
</protein>
<keyword evidence="3" id="KW-1185">Reference proteome</keyword>
<evidence type="ECO:0008006" key="4">
    <source>
        <dbReference type="Google" id="ProtNLM"/>
    </source>
</evidence>
<organism evidence="2 3">
    <name type="scientific">Phialocephala subalpina</name>
    <dbReference type="NCBI Taxonomy" id="576137"/>
    <lineage>
        <taxon>Eukaryota</taxon>
        <taxon>Fungi</taxon>
        <taxon>Dikarya</taxon>
        <taxon>Ascomycota</taxon>
        <taxon>Pezizomycotina</taxon>
        <taxon>Leotiomycetes</taxon>
        <taxon>Helotiales</taxon>
        <taxon>Mollisiaceae</taxon>
        <taxon>Phialocephala</taxon>
        <taxon>Phialocephala fortinii species complex</taxon>
    </lineage>
</organism>
<dbReference type="PANTHER" id="PTHR38886:SF1">
    <property type="entry name" value="NACHT-NTPASE AND P-LOOP NTPASES N-TERMINAL DOMAIN-CONTAINING PROTEIN"/>
    <property type="match status" value="1"/>
</dbReference>
<accession>A0A1L7X892</accession>
<dbReference type="AlphaFoldDB" id="A0A1L7X892"/>
<evidence type="ECO:0000313" key="3">
    <source>
        <dbReference type="Proteomes" id="UP000184330"/>
    </source>
</evidence>
<reference evidence="2 3" key="1">
    <citation type="submission" date="2016-03" db="EMBL/GenBank/DDBJ databases">
        <authorList>
            <person name="Ploux O."/>
        </authorList>
    </citation>
    <scope>NUCLEOTIDE SEQUENCE [LARGE SCALE GENOMIC DNA]</scope>
    <source>
        <strain evidence="2 3">UAMH 11012</strain>
    </source>
</reference>
<evidence type="ECO:0000313" key="2">
    <source>
        <dbReference type="EMBL" id="CZR61232.1"/>
    </source>
</evidence>
<evidence type="ECO:0000256" key="1">
    <source>
        <dbReference type="SAM" id="MobiDB-lite"/>
    </source>
</evidence>
<dbReference type="PANTHER" id="PTHR38886">
    <property type="entry name" value="SESA DOMAIN-CONTAINING PROTEIN"/>
    <property type="match status" value="1"/>
</dbReference>
<name>A0A1L7X892_9HELO</name>
<gene>
    <name evidence="2" type="ORF">PAC_11128</name>
</gene>
<sequence length="259" mass="28826">MSFGYSVGDFIAALDLAVKLYSTFKNAPNEFAEISRELESFSVVLRSLKDQAGDPESVLNRNATAKRSELMALCDNLVATMQELQKLYRRYEKTDRSKAKWLRRIRLGMEDLNSLRSKLTIHMSAMSAFVASLNTATLARMEPMLEKIWRILDEQMKRGAVTAQTILSISTKSEAVEAAWAMLKMNLRTEGIPLEYIEQNTESIIEVAVAVTELNVTVDGSDGGTVHPDDSISQVGIVQTETQRRKNSGEPSAATGRRT</sequence>
<dbReference type="EMBL" id="FJOG01000017">
    <property type="protein sequence ID" value="CZR61232.1"/>
    <property type="molecule type" value="Genomic_DNA"/>
</dbReference>
<dbReference type="Proteomes" id="UP000184330">
    <property type="component" value="Unassembled WGS sequence"/>
</dbReference>